<dbReference type="GO" id="GO:0030983">
    <property type="term" value="F:mismatched DNA binding"/>
    <property type="evidence" value="ECO:0007669"/>
    <property type="project" value="InterPro"/>
</dbReference>
<keyword evidence="4" id="KW-0472">Membrane</keyword>
<dbReference type="GO" id="GO:0006298">
    <property type="term" value="P:mismatch repair"/>
    <property type="evidence" value="ECO:0007669"/>
    <property type="project" value="InterPro"/>
</dbReference>
<dbReference type="InterPro" id="IPR045076">
    <property type="entry name" value="MutS"/>
</dbReference>
<dbReference type="Gene3D" id="3.40.50.300">
    <property type="entry name" value="P-loop containing nucleotide triphosphate hydrolases"/>
    <property type="match status" value="1"/>
</dbReference>
<name>A0A0M0LJ30_9BACL</name>
<keyword evidence="4" id="KW-1133">Transmembrane helix</keyword>
<dbReference type="PANTHER" id="PTHR11361">
    <property type="entry name" value="DNA MISMATCH REPAIR PROTEIN MUTS FAMILY MEMBER"/>
    <property type="match status" value="1"/>
</dbReference>
<dbReference type="SUPFAM" id="SSF52540">
    <property type="entry name" value="P-loop containing nucleoside triphosphate hydrolases"/>
    <property type="match status" value="1"/>
</dbReference>
<evidence type="ECO:0000313" key="7">
    <source>
        <dbReference type="Proteomes" id="UP000036867"/>
    </source>
</evidence>
<evidence type="ECO:0000259" key="5">
    <source>
        <dbReference type="SMART" id="SM00534"/>
    </source>
</evidence>
<comment type="caution">
    <text evidence="6">The sequence shown here is derived from an EMBL/GenBank/DDBJ whole genome shotgun (WGS) entry which is preliminary data.</text>
</comment>
<sequence>MDLIIILVIVAIAIFIYNILMIKKKRLKKFRKEWATGKFNAKSEDDESVLKYWENKKNSELRYDGIDQLTWDDLAMNTVFKKINYTQTSVGSEYLFNQLRDIDPSLRDIQDKENLYELLESNQALREDILRILSGLGKQDFTNSSSFFYENQSNIKYVAIYVLLALMPFASIILMFISLKYGIFSLVGSFLLNLFVYYKNKPALENNLYSTSYIAAIINTGKRFASVKHPEFTTFANEFKVKMQPIKKVLVLSNIASMGKGNGEFDIIFEYIRILFLLDFISYNNIIKTISKHKEEYRDLWQLIGQIDAGIAVAFYRKSLDTFCIPIFVQKEELSFKNMFHPLINEPVKNTSNLGKSTLITGSNASGKSTYIKAIAINTILAQTINTVLAENWTMKPSYIVTSMAIQDNVLDGDSYFIAEIKSLKRIIQLCDQSKPCISFIDEILKGTNTIERIAASAAMMEWLSLNKGMNIIASHDIELTEITKSTYTNYHFSESIENGQVHFDYKIHSGPSKTKNAIKLLEILDYPQSITNKANGLAEHFLERHEWKVMKN</sequence>
<dbReference type="GO" id="GO:0005524">
    <property type="term" value="F:ATP binding"/>
    <property type="evidence" value="ECO:0007669"/>
    <property type="project" value="UniProtKB-KW"/>
</dbReference>
<keyword evidence="7" id="KW-1185">Reference proteome</keyword>
<protein>
    <recommendedName>
        <fullName evidence="5">DNA mismatch repair proteins mutS family domain-containing protein</fullName>
    </recommendedName>
</protein>
<evidence type="ECO:0000256" key="4">
    <source>
        <dbReference type="SAM" id="Phobius"/>
    </source>
</evidence>
<feature type="domain" description="DNA mismatch repair proteins mutS family" evidence="5">
    <location>
        <begin position="355"/>
        <end position="540"/>
    </location>
</feature>
<dbReference type="AlphaFoldDB" id="A0A0M0LJ30"/>
<evidence type="ECO:0000256" key="3">
    <source>
        <dbReference type="ARBA" id="ARBA00023125"/>
    </source>
</evidence>
<gene>
    <name evidence="6" type="ORF">AMD00_00595</name>
</gene>
<keyword evidence="3" id="KW-0238">DNA-binding</keyword>
<feature type="transmembrane region" description="Helical" evidence="4">
    <location>
        <begin position="157"/>
        <end position="175"/>
    </location>
</feature>
<dbReference type="RefSeq" id="WP_053415165.1">
    <property type="nucleotide sequence ID" value="NZ_LILB01000001.1"/>
</dbReference>
<reference evidence="7" key="1">
    <citation type="submission" date="2015-08" db="EMBL/GenBank/DDBJ databases">
        <title>Fjat-10028 dsm 16317.</title>
        <authorList>
            <person name="Liu B."/>
            <person name="Wang J."/>
            <person name="Zhu Y."/>
            <person name="Liu G."/>
            <person name="Chen Q."/>
            <person name="Chen Z."/>
            <person name="Lan J."/>
            <person name="Che J."/>
            <person name="Ge C."/>
            <person name="Shi H."/>
            <person name="Pan Z."/>
            <person name="Liu X."/>
        </authorList>
    </citation>
    <scope>NUCLEOTIDE SEQUENCE [LARGE SCALE GENOMIC DNA]</scope>
    <source>
        <strain evidence="7">DSM 16317</strain>
    </source>
</reference>
<keyword evidence="4" id="KW-0812">Transmembrane</keyword>
<dbReference type="InterPro" id="IPR027417">
    <property type="entry name" value="P-loop_NTPase"/>
</dbReference>
<keyword evidence="1" id="KW-0547">Nucleotide-binding</keyword>
<organism evidence="6 7">
    <name type="scientific">Viridibacillus arvi</name>
    <dbReference type="NCBI Taxonomy" id="263475"/>
    <lineage>
        <taxon>Bacteria</taxon>
        <taxon>Bacillati</taxon>
        <taxon>Bacillota</taxon>
        <taxon>Bacilli</taxon>
        <taxon>Bacillales</taxon>
        <taxon>Caryophanaceae</taxon>
        <taxon>Viridibacillus</taxon>
    </lineage>
</organism>
<evidence type="ECO:0000256" key="1">
    <source>
        <dbReference type="ARBA" id="ARBA00022741"/>
    </source>
</evidence>
<proteinExistence type="predicted"/>
<dbReference type="Proteomes" id="UP000036867">
    <property type="component" value="Unassembled WGS sequence"/>
</dbReference>
<dbReference type="GO" id="GO:0005829">
    <property type="term" value="C:cytosol"/>
    <property type="evidence" value="ECO:0007669"/>
    <property type="project" value="TreeGrafter"/>
</dbReference>
<keyword evidence="2" id="KW-0067">ATP-binding</keyword>
<dbReference type="GeneID" id="301134621"/>
<feature type="transmembrane region" description="Helical" evidence="4">
    <location>
        <begin position="6"/>
        <end position="22"/>
    </location>
</feature>
<evidence type="ECO:0000313" key="6">
    <source>
        <dbReference type="EMBL" id="KOO51049.1"/>
    </source>
</evidence>
<dbReference type="PATRIC" id="fig|263475.3.peg.419"/>
<dbReference type="SMART" id="SM00534">
    <property type="entry name" value="MUTSac"/>
    <property type="match status" value="1"/>
</dbReference>
<dbReference type="EMBL" id="LILB01000001">
    <property type="protein sequence ID" value="KOO51049.1"/>
    <property type="molecule type" value="Genomic_DNA"/>
</dbReference>
<dbReference type="GO" id="GO:0140664">
    <property type="term" value="F:ATP-dependent DNA damage sensor activity"/>
    <property type="evidence" value="ECO:0007669"/>
    <property type="project" value="InterPro"/>
</dbReference>
<dbReference type="PANTHER" id="PTHR11361:SF152">
    <property type="entry name" value="DNA MISMATCH REPAIR PROTEIN"/>
    <property type="match status" value="1"/>
</dbReference>
<dbReference type="STRING" id="263475.AMD00_00595"/>
<dbReference type="InterPro" id="IPR000432">
    <property type="entry name" value="DNA_mismatch_repair_MutS_C"/>
</dbReference>
<dbReference type="OrthoDB" id="9802448at2"/>
<accession>A0A0M0LJ30</accession>
<evidence type="ECO:0000256" key="2">
    <source>
        <dbReference type="ARBA" id="ARBA00022840"/>
    </source>
</evidence>
<dbReference type="Pfam" id="PF00488">
    <property type="entry name" value="MutS_V"/>
    <property type="match status" value="1"/>
</dbReference>